<reference evidence="1 2" key="1">
    <citation type="submission" date="2020-04" db="EMBL/GenBank/DDBJ databases">
        <authorList>
            <person name="De Canck E."/>
        </authorList>
    </citation>
    <scope>NUCLEOTIDE SEQUENCE [LARGE SCALE GENOMIC DNA]</scope>
    <source>
        <strain evidence="1 2">LMG 28614</strain>
    </source>
</reference>
<evidence type="ECO:0000313" key="1">
    <source>
        <dbReference type="EMBL" id="CAB3784029.1"/>
    </source>
</evidence>
<dbReference type="InterPro" id="IPR036390">
    <property type="entry name" value="WH_DNA-bd_sf"/>
</dbReference>
<accession>A0A6S7B0X9</accession>
<sequence>MKWAMCLHREEIPDPQARAVLVALAWKSEGVPLFASVAFLADHTSHDKRTVRAALAWLEQRGFIRATGKLHRNMKIYEVGPLSNLPVVKDSG</sequence>
<evidence type="ECO:0008006" key="3">
    <source>
        <dbReference type="Google" id="ProtNLM"/>
    </source>
</evidence>
<name>A0A6S7B0X9_9BURK</name>
<keyword evidence="2" id="KW-1185">Reference proteome</keyword>
<dbReference type="SUPFAM" id="SSF46785">
    <property type="entry name" value="Winged helix' DNA-binding domain"/>
    <property type="match status" value="1"/>
</dbReference>
<organism evidence="1 2">
    <name type="scientific">Paraburkholderia ultramafica</name>
    <dbReference type="NCBI Taxonomy" id="1544867"/>
    <lineage>
        <taxon>Bacteria</taxon>
        <taxon>Pseudomonadati</taxon>
        <taxon>Pseudomonadota</taxon>
        <taxon>Betaproteobacteria</taxon>
        <taxon>Burkholderiales</taxon>
        <taxon>Burkholderiaceae</taxon>
        <taxon>Paraburkholderia</taxon>
    </lineage>
</organism>
<dbReference type="Pfam" id="PF13730">
    <property type="entry name" value="HTH_36"/>
    <property type="match status" value="1"/>
</dbReference>
<dbReference type="AlphaFoldDB" id="A0A6S7B0X9"/>
<proteinExistence type="predicted"/>
<protein>
    <recommendedName>
        <fullName evidence="3">Helix-turn-helix domain-containing protein</fullName>
    </recommendedName>
</protein>
<dbReference type="Proteomes" id="UP000494365">
    <property type="component" value="Unassembled WGS sequence"/>
</dbReference>
<dbReference type="EMBL" id="CADIKK010000007">
    <property type="protein sequence ID" value="CAB3784029.1"/>
    <property type="molecule type" value="Genomic_DNA"/>
</dbReference>
<evidence type="ECO:0000313" key="2">
    <source>
        <dbReference type="Proteomes" id="UP000494365"/>
    </source>
</evidence>
<gene>
    <name evidence="1" type="ORF">LMG28614_01852</name>
</gene>